<dbReference type="CDD" id="cd00519">
    <property type="entry name" value="Lipase_3"/>
    <property type="match status" value="1"/>
</dbReference>
<dbReference type="PANTHER" id="PTHR31403:SF7">
    <property type="entry name" value="PHOSPHOLIPASE A1-IGAMMA3, CHLOROPLASTIC"/>
    <property type="match status" value="1"/>
</dbReference>
<gene>
    <name evidence="10" type="ORF">ACOF00016_LOCUS4043</name>
</gene>
<dbReference type="GO" id="GO:0004620">
    <property type="term" value="F:phospholipase activity"/>
    <property type="evidence" value="ECO:0007669"/>
    <property type="project" value="UniProtKB-ARBA"/>
</dbReference>
<reference evidence="10" key="1">
    <citation type="submission" date="2021-01" db="EMBL/GenBank/DDBJ databases">
        <authorList>
            <person name="Corre E."/>
            <person name="Pelletier E."/>
            <person name="Niang G."/>
            <person name="Scheremetjew M."/>
            <person name="Finn R."/>
            <person name="Kale V."/>
            <person name="Holt S."/>
            <person name="Cochrane G."/>
            <person name="Meng A."/>
            <person name="Brown T."/>
            <person name="Cohen L."/>
        </authorList>
    </citation>
    <scope>NUCLEOTIDE SEQUENCE</scope>
    <source>
        <strain evidence="10">CCMP127</strain>
    </source>
</reference>
<name>A0A7S3L1M9_9STRA</name>
<dbReference type="GO" id="GO:0009507">
    <property type="term" value="C:chloroplast"/>
    <property type="evidence" value="ECO:0007669"/>
    <property type="project" value="UniProtKB-SubCell"/>
</dbReference>
<accession>A0A7S3L1M9</accession>
<dbReference type="EMBL" id="HBIM01004725">
    <property type="protein sequence ID" value="CAE0406120.1"/>
    <property type="molecule type" value="Transcribed_RNA"/>
</dbReference>
<evidence type="ECO:0000256" key="3">
    <source>
        <dbReference type="ARBA" id="ARBA00022640"/>
    </source>
</evidence>
<feature type="region of interest" description="Disordered" evidence="8">
    <location>
        <begin position="246"/>
        <end position="285"/>
    </location>
</feature>
<evidence type="ECO:0000256" key="6">
    <source>
        <dbReference type="ARBA" id="ARBA00022963"/>
    </source>
</evidence>
<feature type="region of interest" description="Disordered" evidence="8">
    <location>
        <begin position="44"/>
        <end position="64"/>
    </location>
</feature>
<evidence type="ECO:0000256" key="4">
    <source>
        <dbReference type="ARBA" id="ARBA00022801"/>
    </source>
</evidence>
<dbReference type="PANTHER" id="PTHR31403">
    <property type="entry name" value="PHOSPHOLIPASE A1-IBETA2, CHLOROPLASTIC"/>
    <property type="match status" value="1"/>
</dbReference>
<keyword evidence="2" id="KW-0150">Chloroplast</keyword>
<proteinExistence type="predicted"/>
<evidence type="ECO:0000256" key="7">
    <source>
        <dbReference type="ARBA" id="ARBA00023098"/>
    </source>
</evidence>
<dbReference type="InterPro" id="IPR029058">
    <property type="entry name" value="AB_hydrolase_fold"/>
</dbReference>
<keyword evidence="7" id="KW-0443">Lipid metabolism</keyword>
<evidence type="ECO:0000256" key="1">
    <source>
        <dbReference type="ARBA" id="ARBA00004229"/>
    </source>
</evidence>
<keyword evidence="6" id="KW-0442">Lipid degradation</keyword>
<sequence>MAITTTTTTAARTKDASLAHDLQFMVALSGFSFLIHEMRNFAQGRQRRQRQRDNGDDTNGDDESLWNNEMAAFARIMSFPLTVKDLLELVQKNKKSLVPVEGEARYQAHLEMCSFLLNSSSNNKYSTSNNTQQGDDEADATEAGQLLETQHQGPIFLNYTDYDAGAAHDAVYSMVLDHVHRRIIVVWRGSITKKDWTADITVTPVNVPHPLYNNPNNNNKHKWPHYMKMHKGFYDYIFQPVTVRADTEQDDDDGEEEKGQQQNIGPRRLGHNKKGKTENKKQQPRTVFDEVVQQIQALLEQYPDYKLVTTGLSLGGALTAVFAFFAAADDRLPPITCYSLASPKIGKIAFRKACLYNERIGKLRLLRVANQFDPVVLLPRNTLYWCSCFFLCPNVTYLLMCCMCCTQASIYRHVGLGLILPLNENKQPIFVHTRFHTNFCRTLLSDWAKLCARGYFLLCHFCCLVLSCGKNAKYYRQFHGYAAYWKRVRDHLTDFEGLTLEGLYDEIVSDDHTHVRTMFM</sequence>
<dbReference type="InterPro" id="IPR002921">
    <property type="entry name" value="Fungal_lipase-type"/>
</dbReference>
<evidence type="ECO:0000256" key="5">
    <source>
        <dbReference type="ARBA" id="ARBA00022946"/>
    </source>
</evidence>
<keyword evidence="5" id="KW-0809">Transit peptide</keyword>
<dbReference type="Pfam" id="PF01764">
    <property type="entry name" value="Lipase_3"/>
    <property type="match status" value="1"/>
</dbReference>
<dbReference type="SUPFAM" id="SSF53474">
    <property type="entry name" value="alpha/beta-Hydrolases"/>
    <property type="match status" value="1"/>
</dbReference>
<feature type="domain" description="Fungal lipase-type" evidence="9">
    <location>
        <begin position="184"/>
        <end position="380"/>
    </location>
</feature>
<protein>
    <recommendedName>
        <fullName evidence="9">Fungal lipase-type domain-containing protein</fullName>
    </recommendedName>
</protein>
<dbReference type="Gene3D" id="3.40.50.1820">
    <property type="entry name" value="alpha/beta hydrolase"/>
    <property type="match status" value="1"/>
</dbReference>
<organism evidence="10">
    <name type="scientific">Amphora coffeiformis</name>
    <dbReference type="NCBI Taxonomy" id="265554"/>
    <lineage>
        <taxon>Eukaryota</taxon>
        <taxon>Sar</taxon>
        <taxon>Stramenopiles</taxon>
        <taxon>Ochrophyta</taxon>
        <taxon>Bacillariophyta</taxon>
        <taxon>Bacillariophyceae</taxon>
        <taxon>Bacillariophycidae</taxon>
        <taxon>Thalassiophysales</taxon>
        <taxon>Catenulaceae</taxon>
        <taxon>Amphora</taxon>
    </lineage>
</organism>
<evidence type="ECO:0000256" key="2">
    <source>
        <dbReference type="ARBA" id="ARBA00022528"/>
    </source>
</evidence>
<keyword evidence="3" id="KW-0934">Plastid</keyword>
<evidence type="ECO:0000259" key="9">
    <source>
        <dbReference type="Pfam" id="PF01764"/>
    </source>
</evidence>
<dbReference type="AlphaFoldDB" id="A0A7S3L1M9"/>
<keyword evidence="4" id="KW-0378">Hydrolase</keyword>
<evidence type="ECO:0000256" key="8">
    <source>
        <dbReference type="SAM" id="MobiDB-lite"/>
    </source>
</evidence>
<comment type="subcellular location">
    <subcellularLocation>
        <location evidence="1">Plastid</location>
        <location evidence="1">Chloroplast</location>
    </subcellularLocation>
</comment>
<dbReference type="GO" id="GO:0016042">
    <property type="term" value="P:lipid catabolic process"/>
    <property type="evidence" value="ECO:0007669"/>
    <property type="project" value="UniProtKB-KW"/>
</dbReference>
<evidence type="ECO:0000313" key="10">
    <source>
        <dbReference type="EMBL" id="CAE0406120.1"/>
    </source>
</evidence>